<keyword evidence="13" id="KW-0547">Nucleotide-binding</keyword>
<protein>
    <recommendedName>
        <fullName evidence="9 25">beta-glucosidase</fullName>
        <ecNumber evidence="9 25">3.2.1.21</ecNumber>
    </recommendedName>
</protein>
<evidence type="ECO:0000259" key="26">
    <source>
        <dbReference type="PROSITE" id="PS51820"/>
    </source>
</evidence>
<evidence type="ECO:0000256" key="15">
    <source>
        <dbReference type="ARBA" id="ARBA00022842"/>
    </source>
</evidence>
<dbReference type="Gene3D" id="3.30.1330.20">
    <property type="entry name" value="Tubulin/FtsZ, C-terminal domain"/>
    <property type="match status" value="1"/>
</dbReference>
<dbReference type="Gene3D" id="2.60.40.10">
    <property type="entry name" value="Immunoglobulins"/>
    <property type="match status" value="1"/>
</dbReference>
<dbReference type="Gene3D" id="3.20.20.300">
    <property type="entry name" value="Glycoside hydrolase, family 3, N-terminal domain"/>
    <property type="match status" value="1"/>
</dbReference>
<keyword evidence="19" id="KW-0963">Cytoplasm</keyword>
<dbReference type="Pfam" id="PF14310">
    <property type="entry name" value="Fn3-like"/>
    <property type="match status" value="1"/>
</dbReference>
<dbReference type="SUPFAM" id="SSF52279">
    <property type="entry name" value="Beta-D-glucan exohydrolase, C-terminal domain"/>
    <property type="match status" value="1"/>
</dbReference>
<dbReference type="Pfam" id="PF03953">
    <property type="entry name" value="Tubulin_C"/>
    <property type="match status" value="1"/>
</dbReference>
<dbReference type="PROSITE" id="PS00775">
    <property type="entry name" value="GLYCOSYL_HYDROL_F3"/>
    <property type="match status" value="1"/>
</dbReference>
<evidence type="ECO:0000256" key="25">
    <source>
        <dbReference type="RuleBase" id="RU361161"/>
    </source>
</evidence>
<comment type="catalytic activity">
    <reaction evidence="1 25">
        <text>Hydrolysis of terminal, non-reducing beta-D-glucosyl residues with release of beta-D-glucose.</text>
        <dbReference type="EC" id="3.2.1.21"/>
    </reaction>
</comment>
<dbReference type="GO" id="GO:0003924">
    <property type="term" value="F:GTPase activity"/>
    <property type="evidence" value="ECO:0007669"/>
    <property type="project" value="InterPro"/>
</dbReference>
<evidence type="ECO:0000256" key="2">
    <source>
        <dbReference type="ARBA" id="ARBA00001946"/>
    </source>
</evidence>
<keyword evidence="19" id="KW-0206">Cytoskeleton</keyword>
<dbReference type="PANTHER" id="PTHR42715">
    <property type="entry name" value="BETA-GLUCOSIDASE"/>
    <property type="match status" value="1"/>
</dbReference>
<dbReference type="InterPro" id="IPR036962">
    <property type="entry name" value="Glyco_hydro_3_N_sf"/>
</dbReference>
<dbReference type="InterPro" id="IPR036525">
    <property type="entry name" value="Tubulin/FtsZ_GTPase_sf"/>
</dbReference>
<evidence type="ECO:0000256" key="12">
    <source>
        <dbReference type="ARBA" id="ARBA00022723"/>
    </source>
</evidence>
<dbReference type="FunFam" id="3.40.50.1440:FF:000006">
    <property type="entry name" value="Tubulin beta chain"/>
    <property type="match status" value="1"/>
</dbReference>
<dbReference type="PROSITE" id="PS00227">
    <property type="entry name" value="TUBULIN"/>
    <property type="match status" value="1"/>
</dbReference>
<dbReference type="InterPro" id="IPR036881">
    <property type="entry name" value="Glyco_hydro_3_C_sf"/>
</dbReference>
<evidence type="ECO:0000256" key="18">
    <source>
        <dbReference type="ARBA" id="ARBA00023180"/>
    </source>
</evidence>
<keyword evidence="11" id="KW-0493">Microtubule</keyword>
<sequence>MGEICPRREDFDIDYILKNASLLEKVSLLAGYDFWHTAPLPRFNVPSVRVSDGPNGVRGTKFFDGVRAACLPCGTGLAATWDQSLLYDAGVLIGQECLAKGAHCWLVPTVCIQRSPLGGRGFESFAEDPYATGKLAAAYIRGAQSTGVISTIKHFAANDQEHERISVNAVMSERALREVHLLPFQIAIADSAPGAVMTCYNKVNGQHLSESKEMLDGLLRREWGWKGLIMSDWFGTYSTAEALNAGLGLEMPGTTRLRGPLLELAISSRKVSRATLDERARTVLEFVQRARKAEVSAVESTRDFPEDRRLNRKLAADSIVLLKNESGLLPLNPQTLTSVALIGPNMKTAAFCGGGSASLQPYYSTSPYQGITSQLPPGVEVLYETGATSYAFIPELEASEVRTPEGQPGLRMRFYRDPPSVQERRVLDRLFYADIEAELIAPATGPFQFGLAVYGSASLFLNDQLIIDNTTVQRGGTFFFGKGTLEETATVDLVQGQSYQIKVQFASGPSSKLVKPGVVNFGGGAGRLGMVQVVDPERAIARAVEAAKRADITILGVGLTRDHESEGFDRSHMDLPPAVASLVTAVLDVAPDAILLTQSGTPFSMLPWADLVKTHLHAWFGGNELGNGIADVLFGVVNPSGKLPLSFPRRIEDTPTYLNFGSERGQVTYGEGIYVGYKLLRKSPTSCALSIRVRHGLSYTSFAYSDLTVDTASATLNVRNSGDVAGAEVVQLYIAADPTTSSIARPIKELKGFPKVALQPDETRRVSIPFDRFTTAFWDQEAHVWTCEKGRYRVLVGSSSQNILLEGVLEIQETTTWSGLQTISSEHGLDESGLCNASSDQQLERMNVYFNEVGNSKYVPRAVLVDLEPGTMDAIRSGPHGALFRPDNFVFGQSSAGNNWAKGHYTEGAELVDQVIDVVRREAESCDYLQGFQITHSLGGGTGAGMGTLLISKIREEFPDRMMATFSVLPSPKVSDTVVEPYNATLSVHQLVEHADETFCIDNEALYDICTRTLKLSSPSYGDLNHLVSTVMSGITASFRFPGQLNSDLRKLAVNMVPFPRLHFFMVGFAPLTSRGAQSFRAMSVPELTQQMFDSRNMMTACNFQNGRFLTCSAL</sequence>
<dbReference type="Pfam" id="PF07691">
    <property type="entry name" value="PA14"/>
    <property type="match status" value="1"/>
</dbReference>
<evidence type="ECO:0000256" key="6">
    <source>
        <dbReference type="ARBA" id="ARBA00005336"/>
    </source>
</evidence>
<comment type="subunit">
    <text evidence="8">Dimer of alpha and beta chains. A typical microtubule is a hollow water-filled tube with an outer diameter of 25 nm and an inner diameter of 15 nM. Alpha-beta heterodimers associate head-to-tail to form protofilaments running lengthwise along the microtubule wall with the beta-tubulin subunit facing the microtubule plus end conferring a structural polarity. Microtubules usually have 13 protofilaments but different protofilament numbers can be found in some organisms and specialized cells.</text>
</comment>
<dbReference type="GO" id="GO:0046872">
    <property type="term" value="F:metal ion binding"/>
    <property type="evidence" value="ECO:0007669"/>
    <property type="project" value="UniProtKB-KW"/>
</dbReference>
<evidence type="ECO:0000313" key="28">
    <source>
        <dbReference type="Proteomes" id="UP000813423"/>
    </source>
</evidence>
<dbReference type="InterPro" id="IPR037524">
    <property type="entry name" value="PA14/GLEYA"/>
</dbReference>
<evidence type="ECO:0000256" key="8">
    <source>
        <dbReference type="ARBA" id="ARBA00011747"/>
    </source>
</evidence>
<proteinExistence type="inferred from homology"/>
<dbReference type="InterPro" id="IPR008280">
    <property type="entry name" value="Tub_FtsZ_C"/>
</dbReference>
<dbReference type="InterPro" id="IPR002772">
    <property type="entry name" value="Glyco_hydro_3_C"/>
</dbReference>
<dbReference type="SUPFAM" id="SSF51445">
    <property type="entry name" value="(Trans)glycosidases"/>
    <property type="match status" value="1"/>
</dbReference>
<accession>A0A9P8N9N7</accession>
<keyword evidence="16" id="KW-0136">Cellulose degradation</keyword>
<dbReference type="GO" id="GO:0007017">
    <property type="term" value="P:microtubule-based process"/>
    <property type="evidence" value="ECO:0007669"/>
    <property type="project" value="InterPro"/>
</dbReference>
<keyword evidence="20 25" id="KW-0119">Carbohydrate metabolism</keyword>
<dbReference type="Pfam" id="PF00091">
    <property type="entry name" value="Tubulin"/>
    <property type="match status" value="1"/>
</dbReference>
<gene>
    <name evidence="27" type="ORF">KXV57_002752</name>
</gene>
<dbReference type="AlphaFoldDB" id="A0A9P8N9N7"/>
<evidence type="ECO:0000256" key="10">
    <source>
        <dbReference type="ARBA" id="ARBA00022525"/>
    </source>
</evidence>
<comment type="cofactor">
    <cofactor evidence="2">
        <name>Mg(2+)</name>
        <dbReference type="ChEBI" id="CHEBI:18420"/>
    </cofactor>
</comment>
<dbReference type="Pfam" id="PF01915">
    <property type="entry name" value="Glyco_hydro_3_C"/>
    <property type="match status" value="1"/>
</dbReference>
<evidence type="ECO:0000256" key="3">
    <source>
        <dbReference type="ARBA" id="ARBA00004245"/>
    </source>
</evidence>
<dbReference type="GO" id="GO:0005874">
    <property type="term" value="C:microtubule"/>
    <property type="evidence" value="ECO:0007669"/>
    <property type="project" value="UniProtKB-KW"/>
</dbReference>
<keyword evidence="21 25" id="KW-0326">Glycosidase</keyword>
<dbReference type="InterPro" id="IPR017853">
    <property type="entry name" value="GH"/>
</dbReference>
<dbReference type="PROSITE" id="PS51820">
    <property type="entry name" value="PA14"/>
    <property type="match status" value="1"/>
</dbReference>
<reference evidence="27" key="1">
    <citation type="submission" date="2021-08" db="EMBL/GenBank/DDBJ databases">
        <title>Global Aspergillus fumigatus from environmental and clinical sources.</title>
        <authorList>
            <person name="Barber A."/>
            <person name="Sae-Ong T."/>
        </authorList>
    </citation>
    <scope>NUCLEOTIDE SEQUENCE</scope>
    <source>
        <strain evidence="27">NRZ-2016-071</strain>
    </source>
</reference>
<dbReference type="SUPFAM" id="SSF52490">
    <property type="entry name" value="Tubulin nucleotide-binding domain-like"/>
    <property type="match status" value="1"/>
</dbReference>
<dbReference type="InterPro" id="IPR011658">
    <property type="entry name" value="PA14_dom"/>
</dbReference>
<evidence type="ECO:0000256" key="17">
    <source>
        <dbReference type="ARBA" id="ARBA00023134"/>
    </source>
</evidence>
<evidence type="ECO:0000256" key="13">
    <source>
        <dbReference type="ARBA" id="ARBA00022741"/>
    </source>
</evidence>
<evidence type="ECO:0000256" key="23">
    <source>
        <dbReference type="ARBA" id="ARBA00024983"/>
    </source>
</evidence>
<dbReference type="PRINTS" id="PR01163">
    <property type="entry name" value="BETATUBULIN"/>
</dbReference>
<dbReference type="InterPro" id="IPR013783">
    <property type="entry name" value="Ig-like_fold"/>
</dbReference>
<evidence type="ECO:0000256" key="14">
    <source>
        <dbReference type="ARBA" id="ARBA00022801"/>
    </source>
</evidence>
<comment type="subcellular location">
    <subcellularLocation>
        <location evidence="3">Cytoplasm</location>
        <location evidence="3">Cytoskeleton</location>
    </subcellularLocation>
    <subcellularLocation>
        <location evidence="4">Secreted</location>
    </subcellularLocation>
</comment>
<dbReference type="FunFam" id="3.20.20.300:FF:000006">
    <property type="entry name" value="Beta-glucosidase H"/>
    <property type="match status" value="1"/>
</dbReference>
<keyword evidence="18" id="KW-0325">Glycoprotein</keyword>
<dbReference type="PANTHER" id="PTHR42715:SF13">
    <property type="entry name" value="BETA-GLUCOSIDASE K-RELATED"/>
    <property type="match status" value="1"/>
</dbReference>
<comment type="similarity">
    <text evidence="7">Belongs to the tubulin family.</text>
</comment>
<evidence type="ECO:0000256" key="4">
    <source>
        <dbReference type="ARBA" id="ARBA00004613"/>
    </source>
</evidence>
<feature type="non-terminal residue" evidence="27">
    <location>
        <position position="1115"/>
    </location>
</feature>
<evidence type="ECO:0000256" key="11">
    <source>
        <dbReference type="ARBA" id="ARBA00022701"/>
    </source>
</evidence>
<dbReference type="InterPro" id="IPR018316">
    <property type="entry name" value="Tubulin/FtsZ_2-layer-sand-dom"/>
</dbReference>
<dbReference type="InterPro" id="IPR026891">
    <property type="entry name" value="Fn3-like"/>
</dbReference>
<keyword evidence="12" id="KW-0479">Metal-binding</keyword>
<evidence type="ECO:0000256" key="20">
    <source>
        <dbReference type="ARBA" id="ARBA00023277"/>
    </source>
</evidence>
<comment type="function">
    <text evidence="24">Tubulin is the major constituent of microtubules, a cylinder consisting of laterally associated linear protofilaments composed of alpha- and beta-tubulin heterodimers. Microtubules grow by the addition of GTP-tubulin dimers to the microtubule end, where a stabilizing cap forms. Below the cap, tubulin dimers are in GDP-bound state, owing to GTPase activity of alpha-tubulin.</text>
</comment>
<dbReference type="SMART" id="SM01217">
    <property type="entry name" value="Fn3_like"/>
    <property type="match status" value="1"/>
</dbReference>
<dbReference type="SMART" id="SM00864">
    <property type="entry name" value="Tubulin"/>
    <property type="match status" value="1"/>
</dbReference>
<dbReference type="Proteomes" id="UP000813423">
    <property type="component" value="Unassembled WGS sequence"/>
</dbReference>
<dbReference type="Gene3D" id="2.60.120.260">
    <property type="entry name" value="Galactose-binding domain-like"/>
    <property type="match status" value="1"/>
</dbReference>
<dbReference type="GO" id="GO:0005200">
    <property type="term" value="F:structural constituent of cytoskeleton"/>
    <property type="evidence" value="ECO:0007669"/>
    <property type="project" value="InterPro"/>
</dbReference>
<evidence type="ECO:0000313" key="27">
    <source>
        <dbReference type="EMBL" id="KAH1893751.1"/>
    </source>
</evidence>
<evidence type="ECO:0000256" key="5">
    <source>
        <dbReference type="ARBA" id="ARBA00004987"/>
    </source>
</evidence>
<evidence type="ECO:0000256" key="1">
    <source>
        <dbReference type="ARBA" id="ARBA00000448"/>
    </source>
</evidence>
<comment type="similarity">
    <text evidence="6 25">Belongs to the glycosyl hydrolase 3 family.</text>
</comment>
<organism evidence="27 28">
    <name type="scientific">Aspergillus fumigatus</name>
    <name type="common">Neosartorya fumigata</name>
    <dbReference type="NCBI Taxonomy" id="746128"/>
    <lineage>
        <taxon>Eukaryota</taxon>
        <taxon>Fungi</taxon>
        <taxon>Dikarya</taxon>
        <taxon>Ascomycota</taxon>
        <taxon>Pezizomycotina</taxon>
        <taxon>Eurotiomycetes</taxon>
        <taxon>Eurotiomycetidae</taxon>
        <taxon>Eurotiales</taxon>
        <taxon>Aspergillaceae</taxon>
        <taxon>Aspergillus</taxon>
        <taxon>Aspergillus subgen. Fumigati</taxon>
    </lineage>
</organism>
<dbReference type="InterPro" id="IPR017975">
    <property type="entry name" value="Tubulin_CS"/>
</dbReference>
<evidence type="ECO:0000256" key="7">
    <source>
        <dbReference type="ARBA" id="ARBA00009636"/>
    </source>
</evidence>
<dbReference type="InterPro" id="IPR001764">
    <property type="entry name" value="Glyco_hydro_3_N"/>
</dbReference>
<keyword evidence="15" id="KW-0460">Magnesium</keyword>
<evidence type="ECO:0000256" key="16">
    <source>
        <dbReference type="ARBA" id="ARBA00023001"/>
    </source>
</evidence>
<keyword evidence="17" id="KW-0342">GTP-binding</keyword>
<dbReference type="InterPro" id="IPR003008">
    <property type="entry name" value="Tubulin_FtsZ_GTPase"/>
</dbReference>
<dbReference type="FunFam" id="2.60.40.10:FF:000495">
    <property type="entry name" value="Periplasmic beta-glucosidase"/>
    <property type="match status" value="1"/>
</dbReference>
<keyword evidence="22 25" id="KW-0624">Polysaccharide degradation</keyword>
<comment type="function">
    <text evidence="23">Beta-glucosidases are one of a number of cellulolytic enzymes involved in the degradation of cellulosic biomass. Catalyzes the last step releasing glucose from the inhibitory cellobiose.</text>
</comment>
<dbReference type="InterPro" id="IPR037103">
    <property type="entry name" value="Tubulin/FtsZ-like_C"/>
</dbReference>
<comment type="caution">
    <text evidence="27">The sequence shown here is derived from an EMBL/GenBank/DDBJ whole genome shotgun (WGS) entry which is preliminary data.</text>
</comment>
<dbReference type="EC" id="3.2.1.21" evidence="9 25"/>
<evidence type="ECO:0000256" key="9">
    <source>
        <dbReference type="ARBA" id="ARBA00012744"/>
    </source>
</evidence>
<feature type="domain" description="PA14" evidence="26">
    <location>
        <begin position="358"/>
        <end position="544"/>
    </location>
</feature>
<evidence type="ECO:0000256" key="22">
    <source>
        <dbReference type="ARBA" id="ARBA00023326"/>
    </source>
</evidence>
<dbReference type="SMART" id="SM00758">
    <property type="entry name" value="PA14"/>
    <property type="match status" value="1"/>
</dbReference>
<evidence type="ECO:0000256" key="24">
    <source>
        <dbReference type="ARBA" id="ARBA00034296"/>
    </source>
</evidence>
<dbReference type="SUPFAM" id="SSF55307">
    <property type="entry name" value="Tubulin C-terminal domain-like"/>
    <property type="match status" value="1"/>
</dbReference>
<dbReference type="InterPro" id="IPR000217">
    <property type="entry name" value="Tubulin"/>
</dbReference>
<dbReference type="Pfam" id="PF00933">
    <property type="entry name" value="Glyco_hydro_3"/>
    <property type="match status" value="1"/>
</dbReference>
<evidence type="ECO:0000256" key="19">
    <source>
        <dbReference type="ARBA" id="ARBA00023212"/>
    </source>
</evidence>
<keyword evidence="10" id="KW-0964">Secreted</keyword>
<name>A0A9P8N9N7_ASPFM</name>
<dbReference type="Gene3D" id="3.40.50.1700">
    <property type="entry name" value="Glycoside hydrolase family 3 C-terminal domain"/>
    <property type="match status" value="1"/>
</dbReference>
<dbReference type="GO" id="GO:0005576">
    <property type="term" value="C:extracellular region"/>
    <property type="evidence" value="ECO:0007669"/>
    <property type="project" value="UniProtKB-SubCell"/>
</dbReference>
<dbReference type="InterPro" id="IPR050288">
    <property type="entry name" value="Cellulose_deg_GH3"/>
</dbReference>
<dbReference type="PRINTS" id="PR01161">
    <property type="entry name" value="TUBULIN"/>
</dbReference>
<dbReference type="GO" id="GO:0030245">
    <property type="term" value="P:cellulose catabolic process"/>
    <property type="evidence" value="ECO:0007669"/>
    <property type="project" value="UniProtKB-KW"/>
</dbReference>
<dbReference type="GO" id="GO:0008422">
    <property type="term" value="F:beta-glucosidase activity"/>
    <property type="evidence" value="ECO:0007669"/>
    <property type="project" value="UniProtKB-EC"/>
</dbReference>
<keyword evidence="14 25" id="KW-0378">Hydrolase</keyword>
<dbReference type="EMBL" id="JAIBSC010000174">
    <property type="protein sequence ID" value="KAH1893751.1"/>
    <property type="molecule type" value="Genomic_DNA"/>
</dbReference>
<dbReference type="Gene3D" id="3.40.50.1440">
    <property type="entry name" value="Tubulin/FtsZ, GTPase domain"/>
    <property type="match status" value="1"/>
</dbReference>
<dbReference type="GO" id="GO:0005525">
    <property type="term" value="F:GTP binding"/>
    <property type="evidence" value="ECO:0007669"/>
    <property type="project" value="UniProtKB-KW"/>
</dbReference>
<dbReference type="InterPro" id="IPR002453">
    <property type="entry name" value="Beta_tubulin"/>
</dbReference>
<dbReference type="InterPro" id="IPR019800">
    <property type="entry name" value="Glyco_hydro_3_AS"/>
</dbReference>
<dbReference type="CDD" id="cd02187">
    <property type="entry name" value="beta_tubulin"/>
    <property type="match status" value="1"/>
</dbReference>
<evidence type="ECO:0000256" key="21">
    <source>
        <dbReference type="ARBA" id="ARBA00023295"/>
    </source>
</evidence>
<comment type="pathway">
    <text evidence="5 25">Glycan metabolism; cellulose degradation.</text>
</comment>